<accession>A0ABY1ZJ85</accession>
<dbReference type="Proteomes" id="UP000313645">
    <property type="component" value="Unassembled WGS sequence"/>
</dbReference>
<dbReference type="InterPro" id="IPR012434">
    <property type="entry name" value="DUF1631"/>
</dbReference>
<sequence>MVQPPARQTGNAQPPHPDLIQAILKGIRVPELPYPVTRPQDDAIPDWAPLLADCWREQQDKRVIDVLTAVSGNWPVRQVNAAYLADRIMDVFLHTSGLHATLVRRCARLRFILAWQIGELGAAAIGPDSPVHAWLDSLHALRGWSDSGGRAARQVSGWLDNLVDVGNRCLAERDLAPFSTFTRDWEKEQAQKAGRIDRLRQRLLETETGAARQRAAEQIARAVVGRALGQRELPPAITSFIERYWLPLLRQVIWSEGLASDNGRHASRLLEWMIWVSDPKLSDRERDKLYHVGEQLSDKINEVWSRVHREKLPHEALQGIEEVMVARLRGTPVDLAPVGNVTFEPRWLNPAPVDPAEVRQYEGIWFVEGEDEVQQRQFFFAYLNDSQEVLWTNGEGVKLGLMSWHDFRDGIARGRLRSLPPINHFGNVVSDTVAKLEQVLRWQVEKRREARAKAEAQAARVREERAMAEQKLQEEEARRLAEAAETSARQEAAERARVEAEQARLQSERLEQARRQVDGLKLGNWIALAPEADAPSQEARKLKLAVRLNATGKLIFVDRLGLNRTEIVADALVEAIAGGQARVMSSEAEFEDTLSRVVGRIRVGR</sequence>
<dbReference type="RefSeq" id="WP_131482300.1">
    <property type="nucleotide sequence ID" value="NZ_SJDL01000019.1"/>
</dbReference>
<evidence type="ECO:0000313" key="2">
    <source>
        <dbReference type="EMBL" id="TBW54762.1"/>
    </source>
</evidence>
<reference evidence="2 3" key="1">
    <citation type="submission" date="2019-02" db="EMBL/GenBank/DDBJ databases">
        <title>Marinobacter halodurans sp. nov., a marine bacterium isolated from sea tidal flat.</title>
        <authorList>
            <person name="Yoo Y."/>
            <person name="Lee D.W."/>
            <person name="Kim B.S."/>
            <person name="Kim J.-J."/>
        </authorList>
    </citation>
    <scope>NUCLEOTIDE SEQUENCE [LARGE SCALE GENOMIC DNA]</scope>
    <source>
        <strain evidence="2 3">YJ-S3-2</strain>
    </source>
</reference>
<comment type="caution">
    <text evidence="2">The sequence shown here is derived from an EMBL/GenBank/DDBJ whole genome shotgun (WGS) entry which is preliminary data.</text>
</comment>
<gene>
    <name evidence="2" type="ORF">EZI54_12900</name>
</gene>
<feature type="coiled-coil region" evidence="1">
    <location>
        <begin position="444"/>
        <end position="513"/>
    </location>
</feature>
<proteinExistence type="predicted"/>
<dbReference type="EMBL" id="SJDL01000019">
    <property type="protein sequence ID" value="TBW54762.1"/>
    <property type="molecule type" value="Genomic_DNA"/>
</dbReference>
<keyword evidence="3" id="KW-1185">Reference proteome</keyword>
<keyword evidence="1" id="KW-0175">Coiled coil</keyword>
<organism evidence="2 3">
    <name type="scientific">Marinobacter halodurans</name>
    <dbReference type="NCBI Taxonomy" id="2528979"/>
    <lineage>
        <taxon>Bacteria</taxon>
        <taxon>Pseudomonadati</taxon>
        <taxon>Pseudomonadota</taxon>
        <taxon>Gammaproteobacteria</taxon>
        <taxon>Pseudomonadales</taxon>
        <taxon>Marinobacteraceae</taxon>
        <taxon>Marinobacter</taxon>
    </lineage>
</organism>
<evidence type="ECO:0000256" key="1">
    <source>
        <dbReference type="SAM" id="Coils"/>
    </source>
</evidence>
<evidence type="ECO:0000313" key="3">
    <source>
        <dbReference type="Proteomes" id="UP000313645"/>
    </source>
</evidence>
<name>A0ABY1ZJ85_9GAMM</name>
<dbReference type="Pfam" id="PF07793">
    <property type="entry name" value="DUF1631"/>
    <property type="match status" value="2"/>
</dbReference>
<protein>
    <submittedName>
        <fullName evidence="2">DUF1631 family protein</fullName>
    </submittedName>
</protein>